<sequence length="158" mass="16606">MNRMDVLLRNKDVLSGLFFLLVAAVFAYGALRLPMGSAIRMGPGYFPLVLSGMLAFFGVLTVLTGVRNASERNAVSSIAWLRLLLVSGSALFFAIALDGLGFPITVFVTILIAARASKDFRLVPALLLAALSSAAAWFIFAGALGLPLAALGSWLTGA</sequence>
<proteinExistence type="predicted"/>
<dbReference type="Proteomes" id="UP001208771">
    <property type="component" value="Unassembled WGS sequence"/>
</dbReference>
<feature type="transmembrane region" description="Helical" evidence="1">
    <location>
        <begin position="45"/>
        <end position="63"/>
    </location>
</feature>
<name>A0AAE3MY29_9HYPH</name>
<dbReference type="RefSeq" id="WP_306411129.1">
    <property type="nucleotide sequence ID" value="NZ_JANFPI010000003.1"/>
</dbReference>
<evidence type="ECO:0000256" key="1">
    <source>
        <dbReference type="SAM" id="Phobius"/>
    </source>
</evidence>
<accession>A0AAE3MY29</accession>
<keyword evidence="4" id="KW-1185">Reference proteome</keyword>
<keyword evidence="1" id="KW-0472">Membrane</keyword>
<dbReference type="AlphaFoldDB" id="A0AAE3MY29"/>
<feature type="transmembrane region" description="Helical" evidence="1">
    <location>
        <begin position="13"/>
        <end position="33"/>
    </location>
</feature>
<feature type="transmembrane region" description="Helical" evidence="1">
    <location>
        <begin position="83"/>
        <end position="113"/>
    </location>
</feature>
<gene>
    <name evidence="3" type="ORF">NOF55_09490</name>
</gene>
<dbReference type="Pfam" id="PF07331">
    <property type="entry name" value="TctB"/>
    <property type="match status" value="1"/>
</dbReference>
<evidence type="ECO:0000313" key="4">
    <source>
        <dbReference type="Proteomes" id="UP001208771"/>
    </source>
</evidence>
<dbReference type="EMBL" id="JANFPI010000003">
    <property type="protein sequence ID" value="MCX8997338.1"/>
    <property type="molecule type" value="Genomic_DNA"/>
</dbReference>
<dbReference type="InterPro" id="IPR009936">
    <property type="entry name" value="DUF1468"/>
</dbReference>
<organism evidence="3 4">
    <name type="scientific">Ectorhizobium quercum</name>
    <dbReference type="NCBI Taxonomy" id="2965071"/>
    <lineage>
        <taxon>Bacteria</taxon>
        <taxon>Pseudomonadati</taxon>
        <taxon>Pseudomonadota</taxon>
        <taxon>Alphaproteobacteria</taxon>
        <taxon>Hyphomicrobiales</taxon>
        <taxon>Rhizobiaceae</taxon>
        <taxon>Ectorhizobium</taxon>
    </lineage>
</organism>
<feature type="transmembrane region" description="Helical" evidence="1">
    <location>
        <begin position="125"/>
        <end position="150"/>
    </location>
</feature>
<evidence type="ECO:0000313" key="3">
    <source>
        <dbReference type="EMBL" id="MCX8997338.1"/>
    </source>
</evidence>
<keyword evidence="1" id="KW-0812">Transmembrane</keyword>
<evidence type="ECO:0000259" key="2">
    <source>
        <dbReference type="Pfam" id="PF07331"/>
    </source>
</evidence>
<protein>
    <submittedName>
        <fullName evidence="3">Tripartite tricarboxylate transporter TctB family protein</fullName>
    </submittedName>
</protein>
<comment type="caution">
    <text evidence="3">The sequence shown here is derived from an EMBL/GenBank/DDBJ whole genome shotgun (WGS) entry which is preliminary data.</text>
</comment>
<keyword evidence="1" id="KW-1133">Transmembrane helix</keyword>
<reference evidence="3" key="1">
    <citation type="submission" date="2022-07" db="EMBL/GenBank/DDBJ databases">
        <title>Ectorhizobium quercum gen.nov., sp. nov.</title>
        <authorList>
            <person name="Ma T."/>
            <person name="Li Y."/>
        </authorList>
    </citation>
    <scope>NUCLEOTIDE SEQUENCE</scope>
    <source>
        <strain evidence="3">BDR2-2</strain>
    </source>
</reference>
<feature type="domain" description="DUF1468" evidence="2">
    <location>
        <begin position="14"/>
        <end position="148"/>
    </location>
</feature>